<dbReference type="Proteomes" id="UP000094527">
    <property type="component" value="Unassembled WGS sequence"/>
</dbReference>
<dbReference type="SUPFAM" id="SSF57667">
    <property type="entry name" value="beta-beta-alpha zinc fingers"/>
    <property type="match status" value="1"/>
</dbReference>
<dbReference type="PROSITE" id="PS00028">
    <property type="entry name" value="ZINC_FINGER_C2H2_1"/>
    <property type="match status" value="1"/>
</dbReference>
<evidence type="ECO:0000259" key="3">
    <source>
        <dbReference type="PROSITE" id="PS50157"/>
    </source>
</evidence>
<evidence type="ECO:0000313" key="4">
    <source>
        <dbReference type="EMBL" id="ODM88254.1"/>
    </source>
</evidence>
<feature type="compositionally biased region" description="Basic and acidic residues" evidence="2">
    <location>
        <begin position="60"/>
        <end position="70"/>
    </location>
</feature>
<dbReference type="GO" id="GO:0008270">
    <property type="term" value="F:zinc ion binding"/>
    <property type="evidence" value="ECO:0007669"/>
    <property type="project" value="UniProtKB-KW"/>
</dbReference>
<sequence>MKKRQYVLDLSPNHSGQKLTYLEFNRGIEVTIIKDLKNNTALAGSSAKSGIIPDVSTPAKEVHKEPEAPARRSARVRNESQTTHEINPKTALSSRTRSVARAKRQIRKPIQPAIFPRRKRKALPNYEMVDGKRQCPICRKLFSLNSNFGRHIRLHTEGNGHENILCQCNANYLT</sequence>
<keyword evidence="1" id="KW-0862">Zinc</keyword>
<dbReference type="InterPro" id="IPR013087">
    <property type="entry name" value="Znf_C2H2_type"/>
</dbReference>
<dbReference type="InterPro" id="IPR036236">
    <property type="entry name" value="Znf_C2H2_sf"/>
</dbReference>
<keyword evidence="1" id="KW-0479">Metal-binding</keyword>
<proteinExistence type="predicted"/>
<feature type="domain" description="C2H2-type" evidence="3">
    <location>
        <begin position="133"/>
        <end position="160"/>
    </location>
</feature>
<accession>A0A1D2M5R4</accession>
<evidence type="ECO:0000256" key="2">
    <source>
        <dbReference type="SAM" id="MobiDB-lite"/>
    </source>
</evidence>
<organism evidence="4 5">
    <name type="scientific">Orchesella cincta</name>
    <name type="common">Springtail</name>
    <name type="synonym">Podura cincta</name>
    <dbReference type="NCBI Taxonomy" id="48709"/>
    <lineage>
        <taxon>Eukaryota</taxon>
        <taxon>Metazoa</taxon>
        <taxon>Ecdysozoa</taxon>
        <taxon>Arthropoda</taxon>
        <taxon>Hexapoda</taxon>
        <taxon>Collembola</taxon>
        <taxon>Entomobryomorpha</taxon>
        <taxon>Entomobryoidea</taxon>
        <taxon>Orchesellidae</taxon>
        <taxon>Orchesellinae</taxon>
        <taxon>Orchesella</taxon>
    </lineage>
</organism>
<protein>
    <submittedName>
        <fullName evidence="4">Putative zinc finger protein</fullName>
    </submittedName>
</protein>
<reference evidence="4 5" key="1">
    <citation type="journal article" date="2016" name="Genome Biol. Evol.">
        <title>Gene Family Evolution Reflects Adaptation to Soil Environmental Stressors in the Genome of the Collembolan Orchesella cincta.</title>
        <authorList>
            <person name="Faddeeva-Vakhrusheva A."/>
            <person name="Derks M.F."/>
            <person name="Anvar S.Y."/>
            <person name="Agamennone V."/>
            <person name="Suring W."/>
            <person name="Smit S."/>
            <person name="van Straalen N.M."/>
            <person name="Roelofs D."/>
        </authorList>
    </citation>
    <scope>NUCLEOTIDE SEQUENCE [LARGE SCALE GENOMIC DNA]</scope>
    <source>
        <tissue evidence="4">Mixed pool</tissue>
    </source>
</reference>
<keyword evidence="1" id="KW-0863">Zinc-finger</keyword>
<keyword evidence="5" id="KW-1185">Reference proteome</keyword>
<dbReference type="PROSITE" id="PS50157">
    <property type="entry name" value="ZINC_FINGER_C2H2_2"/>
    <property type="match status" value="1"/>
</dbReference>
<dbReference type="Gene3D" id="3.30.160.60">
    <property type="entry name" value="Classic Zinc Finger"/>
    <property type="match status" value="1"/>
</dbReference>
<evidence type="ECO:0000256" key="1">
    <source>
        <dbReference type="PROSITE-ProRule" id="PRU00042"/>
    </source>
</evidence>
<feature type="region of interest" description="Disordered" evidence="2">
    <location>
        <begin position="56"/>
        <end position="91"/>
    </location>
</feature>
<name>A0A1D2M5R4_ORCCI</name>
<gene>
    <name evidence="4" type="ORF">Ocin01_18425</name>
</gene>
<dbReference type="AlphaFoldDB" id="A0A1D2M5R4"/>
<feature type="compositionally biased region" description="Polar residues" evidence="2">
    <location>
        <begin position="79"/>
        <end position="91"/>
    </location>
</feature>
<comment type="caution">
    <text evidence="4">The sequence shown here is derived from an EMBL/GenBank/DDBJ whole genome shotgun (WGS) entry which is preliminary data.</text>
</comment>
<evidence type="ECO:0000313" key="5">
    <source>
        <dbReference type="Proteomes" id="UP000094527"/>
    </source>
</evidence>
<dbReference type="EMBL" id="LJIJ01003874">
    <property type="protein sequence ID" value="ODM88254.1"/>
    <property type="molecule type" value="Genomic_DNA"/>
</dbReference>